<accession>A0A9P8PKR3</accession>
<name>A0A9P8PKR3_9ASCO</name>
<reference evidence="1" key="2">
    <citation type="submission" date="2021-01" db="EMBL/GenBank/DDBJ databases">
        <authorList>
            <person name="Schikora-Tamarit M.A."/>
        </authorList>
    </citation>
    <scope>NUCLEOTIDE SEQUENCE</scope>
    <source>
        <strain evidence="1">CBS6341</strain>
    </source>
</reference>
<comment type="caution">
    <text evidence="1">The sequence shown here is derived from an EMBL/GenBank/DDBJ whole genome shotgun (WGS) entry which is preliminary data.</text>
</comment>
<evidence type="ECO:0000313" key="1">
    <source>
        <dbReference type="EMBL" id="KAH3673079.1"/>
    </source>
</evidence>
<reference evidence="1" key="1">
    <citation type="journal article" date="2021" name="Open Biol.">
        <title>Shared evolutionary footprints suggest mitochondrial oxidative damage underlies multiple complex I losses in fungi.</title>
        <authorList>
            <person name="Schikora-Tamarit M.A."/>
            <person name="Marcet-Houben M."/>
            <person name="Nosek J."/>
            <person name="Gabaldon T."/>
        </authorList>
    </citation>
    <scope>NUCLEOTIDE SEQUENCE</scope>
    <source>
        <strain evidence="1">CBS6341</strain>
    </source>
</reference>
<sequence>MDKFEDADTGKILNHVYKLVAGVLRLNYFVGDCNNIAVMMELIVIAPIDIRMDQDGQKSVKLSCAFETPVLLRVVGLVVAIPAEGPVDKGGCNSLIVQIVETVGAGDGNAFAVFVDKFDVVLQAHWMVKCL</sequence>
<proteinExistence type="predicted"/>
<dbReference type="Proteomes" id="UP000769528">
    <property type="component" value="Unassembled WGS sequence"/>
</dbReference>
<dbReference type="AlphaFoldDB" id="A0A9P8PKR3"/>
<dbReference type="EMBL" id="JAEUBF010001057">
    <property type="protein sequence ID" value="KAH3673079.1"/>
    <property type="molecule type" value="Genomic_DNA"/>
</dbReference>
<evidence type="ECO:0000313" key="2">
    <source>
        <dbReference type="Proteomes" id="UP000769528"/>
    </source>
</evidence>
<gene>
    <name evidence="1" type="ORF">WICMUC_003912</name>
</gene>
<protein>
    <submittedName>
        <fullName evidence="1">Uncharacterized protein</fullName>
    </submittedName>
</protein>
<keyword evidence="2" id="KW-1185">Reference proteome</keyword>
<organism evidence="1 2">
    <name type="scientific">Wickerhamomyces mucosus</name>
    <dbReference type="NCBI Taxonomy" id="1378264"/>
    <lineage>
        <taxon>Eukaryota</taxon>
        <taxon>Fungi</taxon>
        <taxon>Dikarya</taxon>
        <taxon>Ascomycota</taxon>
        <taxon>Saccharomycotina</taxon>
        <taxon>Saccharomycetes</taxon>
        <taxon>Phaffomycetales</taxon>
        <taxon>Wickerhamomycetaceae</taxon>
        <taxon>Wickerhamomyces</taxon>
    </lineage>
</organism>